<feature type="domain" description="M23ase beta-sheet core" evidence="4">
    <location>
        <begin position="272"/>
        <end position="366"/>
    </location>
</feature>
<dbReference type="Pfam" id="PF01551">
    <property type="entry name" value="Peptidase_M23"/>
    <property type="match status" value="1"/>
</dbReference>
<dbReference type="InterPro" id="IPR057309">
    <property type="entry name" value="PcsB_CC"/>
</dbReference>
<evidence type="ECO:0000256" key="3">
    <source>
        <dbReference type="SAM" id="SignalP"/>
    </source>
</evidence>
<feature type="signal peptide" evidence="3">
    <location>
        <begin position="1"/>
        <end position="26"/>
    </location>
</feature>
<organism evidence="6 7">
    <name type="scientific">Mordavella massiliensis</name>
    <dbReference type="NCBI Taxonomy" id="1871024"/>
    <lineage>
        <taxon>Bacteria</taxon>
        <taxon>Bacillati</taxon>
        <taxon>Bacillota</taxon>
        <taxon>Clostridia</taxon>
        <taxon>Eubacteriales</taxon>
        <taxon>Clostridiaceae</taxon>
        <taxon>Mordavella</taxon>
    </lineage>
</organism>
<reference evidence="6" key="1">
    <citation type="submission" date="2020-08" db="EMBL/GenBank/DDBJ databases">
        <authorList>
            <person name="Cejkova D."/>
            <person name="Kubasova T."/>
            <person name="Jahodarova E."/>
            <person name="Rychlik I."/>
        </authorList>
    </citation>
    <scope>NUCLEOTIDE SEQUENCE</scope>
    <source>
        <strain evidence="6">An420c</strain>
    </source>
</reference>
<gene>
    <name evidence="6" type="ORF">H6A13_09500</name>
</gene>
<evidence type="ECO:0000313" key="6">
    <source>
        <dbReference type="EMBL" id="MBM6827323.1"/>
    </source>
</evidence>
<keyword evidence="2" id="KW-0175">Coiled coil</keyword>
<dbReference type="InterPro" id="IPR016047">
    <property type="entry name" value="M23ase_b-sheet_dom"/>
</dbReference>
<evidence type="ECO:0000256" key="1">
    <source>
        <dbReference type="ARBA" id="ARBA00022729"/>
    </source>
</evidence>
<name>A0A938X3H2_9CLOT</name>
<dbReference type="EMBL" id="JACJLV010000031">
    <property type="protein sequence ID" value="MBM6827323.1"/>
    <property type="molecule type" value="Genomic_DNA"/>
</dbReference>
<dbReference type="Proteomes" id="UP000713880">
    <property type="component" value="Unassembled WGS sequence"/>
</dbReference>
<dbReference type="InterPro" id="IPR050570">
    <property type="entry name" value="Cell_wall_metabolism_enzyme"/>
</dbReference>
<dbReference type="InterPro" id="IPR011055">
    <property type="entry name" value="Dup_hybrid_motif"/>
</dbReference>
<feature type="coiled-coil region" evidence="2">
    <location>
        <begin position="22"/>
        <end position="102"/>
    </location>
</feature>
<protein>
    <submittedName>
        <fullName evidence="6">Peptidoglycan DD-metalloendopeptidase family protein</fullName>
    </submittedName>
</protein>
<feature type="domain" description="Peptidoglycan hydrolase PcsB coiled-coil" evidence="5">
    <location>
        <begin position="94"/>
        <end position="157"/>
    </location>
</feature>
<accession>A0A938X3H2</accession>
<feature type="coiled-coil region" evidence="2">
    <location>
        <begin position="145"/>
        <end position="221"/>
    </location>
</feature>
<dbReference type="CDD" id="cd12797">
    <property type="entry name" value="M23_peptidase"/>
    <property type="match status" value="1"/>
</dbReference>
<keyword evidence="7" id="KW-1185">Reference proteome</keyword>
<dbReference type="PANTHER" id="PTHR21666:SF289">
    <property type="entry name" value="L-ALA--D-GLU ENDOPEPTIDASE"/>
    <property type="match status" value="1"/>
</dbReference>
<dbReference type="SUPFAM" id="SSF51261">
    <property type="entry name" value="Duplicated hybrid motif"/>
    <property type="match status" value="1"/>
</dbReference>
<evidence type="ECO:0000259" key="5">
    <source>
        <dbReference type="Pfam" id="PF24568"/>
    </source>
</evidence>
<evidence type="ECO:0000313" key="7">
    <source>
        <dbReference type="Proteomes" id="UP000713880"/>
    </source>
</evidence>
<feature type="chain" id="PRO_5036829743" evidence="3">
    <location>
        <begin position="27"/>
        <end position="370"/>
    </location>
</feature>
<dbReference type="Gene3D" id="2.70.70.10">
    <property type="entry name" value="Glucose Permease (Domain IIA)"/>
    <property type="match status" value="1"/>
</dbReference>
<dbReference type="PANTHER" id="PTHR21666">
    <property type="entry name" value="PEPTIDASE-RELATED"/>
    <property type="match status" value="1"/>
</dbReference>
<dbReference type="Gene3D" id="6.10.250.3150">
    <property type="match status" value="1"/>
</dbReference>
<evidence type="ECO:0000259" key="4">
    <source>
        <dbReference type="Pfam" id="PF01551"/>
    </source>
</evidence>
<sequence length="370" mass="40402">MMLKKRIISLVLTLVMCLGVAIQADASELNETKEKASQLESKKKAAESEKASLAAQLETIAADMEEMQGKIEKKEAELFAKEEELIQAKVEENDQYEDMKKRIKYMYENGNVQFIEILLESQTIADFLNKAEYINTISEYDRDMLDEFQAVVKKVEKQEAEIRDEYEEMGEMQDALIAKQDEVSTLVAEKEAEISELGSQLDETNAKLSELQAAAEAAQRKQAEATSGYQPSNAGAAVVTGNGTFTHPCPGYTYISSYFGYREQPLAGASTNHKGMDFAAPQGTPIYAAAGGTVVSAAYSGNAGNMITISHGNGLVTIYMHCYQMFVSAGQSVSKGQNIASVGTTGNSTGPHLHFQVNVNGVPTNPQNYF</sequence>
<keyword evidence="1 3" id="KW-0732">Signal</keyword>
<proteinExistence type="predicted"/>
<dbReference type="AlphaFoldDB" id="A0A938X3H2"/>
<dbReference type="RefSeq" id="WP_204909343.1">
    <property type="nucleotide sequence ID" value="NZ_JACJLV010000031.1"/>
</dbReference>
<dbReference type="GO" id="GO:0004222">
    <property type="term" value="F:metalloendopeptidase activity"/>
    <property type="evidence" value="ECO:0007669"/>
    <property type="project" value="TreeGrafter"/>
</dbReference>
<reference evidence="6" key="2">
    <citation type="journal article" date="2021" name="Sci. Rep.">
        <title>The distribution of antibiotic resistance genes in chicken gut microbiota commensals.</title>
        <authorList>
            <person name="Juricova H."/>
            <person name="Matiasovicova J."/>
            <person name="Kubasova T."/>
            <person name="Cejkova D."/>
            <person name="Rychlik I."/>
        </authorList>
    </citation>
    <scope>NUCLEOTIDE SEQUENCE</scope>
    <source>
        <strain evidence="6">An420c</strain>
    </source>
</reference>
<comment type="caution">
    <text evidence="6">The sequence shown here is derived from an EMBL/GenBank/DDBJ whole genome shotgun (WGS) entry which is preliminary data.</text>
</comment>
<dbReference type="Pfam" id="PF24568">
    <property type="entry name" value="CC_PcsB"/>
    <property type="match status" value="1"/>
</dbReference>
<evidence type="ECO:0000256" key="2">
    <source>
        <dbReference type="SAM" id="Coils"/>
    </source>
</evidence>